<dbReference type="Gene3D" id="3.40.50.300">
    <property type="entry name" value="P-loop containing nucleotide triphosphate hydrolases"/>
    <property type="match status" value="1"/>
</dbReference>
<accession>A0A5J5AXV3</accession>
<protein>
    <recommendedName>
        <fullName evidence="2">NB-ARC domain-containing protein</fullName>
    </recommendedName>
</protein>
<dbReference type="OrthoDB" id="1898799at2759"/>
<sequence>MDQVCSAVGQILKWLVGPIWNNISYIFNHKKNFENLKGHLQNFVARRNDIQRRISAARRNREGILSVVELWIKGVDLIEQKSIQFLEDDATNVNKKCFHGWFPDLITRYQVGKKAAKIIREIQPLQERGTFENISFAAPPPGIQSMSDRNFVAYKTTEMAMIEVIEALKDTNIDLIGIHGMGGVGKTTLVKEIGKKAEEENLFKEVVVAVVSQNIDLKKMQRQIADMLGLKFKSESDTGRANELRDRLNDATLIILDDVWARLNFADIGIPFQFDEAHKNCKIVITTRREPVCHVMGTRREST</sequence>
<dbReference type="EMBL" id="CM018040">
    <property type="protein sequence ID" value="KAA8535813.1"/>
    <property type="molecule type" value="Genomic_DNA"/>
</dbReference>
<dbReference type="Proteomes" id="UP000325577">
    <property type="component" value="Linkage Group LG17"/>
</dbReference>
<dbReference type="GO" id="GO:0006952">
    <property type="term" value="P:defense response"/>
    <property type="evidence" value="ECO:0007669"/>
    <property type="project" value="UniProtKB-KW"/>
</dbReference>
<dbReference type="AlphaFoldDB" id="A0A5J5AXV3"/>
<reference evidence="3 4" key="1">
    <citation type="submission" date="2019-09" db="EMBL/GenBank/DDBJ databases">
        <title>A chromosome-level genome assembly of the Chinese tupelo Nyssa sinensis.</title>
        <authorList>
            <person name="Yang X."/>
            <person name="Kang M."/>
            <person name="Yang Y."/>
            <person name="Xiong H."/>
            <person name="Wang M."/>
            <person name="Zhang Z."/>
            <person name="Wang Z."/>
            <person name="Wu H."/>
            <person name="Ma T."/>
            <person name="Liu J."/>
            <person name="Xi Z."/>
        </authorList>
    </citation>
    <scope>NUCLEOTIDE SEQUENCE [LARGE SCALE GENOMIC DNA]</scope>
    <source>
        <strain evidence="3">J267</strain>
        <tissue evidence="3">Leaf</tissue>
    </source>
</reference>
<name>A0A5J5AXV3_9ASTE</name>
<proteinExistence type="predicted"/>
<gene>
    <name evidence="3" type="ORF">F0562_030867</name>
</gene>
<evidence type="ECO:0000313" key="4">
    <source>
        <dbReference type="Proteomes" id="UP000325577"/>
    </source>
</evidence>
<dbReference type="InterPro" id="IPR027417">
    <property type="entry name" value="P-loop_NTPase"/>
</dbReference>
<keyword evidence="1" id="KW-0611">Plant defense</keyword>
<feature type="domain" description="NB-ARC" evidence="2">
    <location>
        <begin position="161"/>
        <end position="299"/>
    </location>
</feature>
<evidence type="ECO:0000259" key="2">
    <source>
        <dbReference type="Pfam" id="PF00931"/>
    </source>
</evidence>
<dbReference type="InterPro" id="IPR002182">
    <property type="entry name" value="NB-ARC"/>
</dbReference>
<dbReference type="GO" id="GO:0043531">
    <property type="term" value="F:ADP binding"/>
    <property type="evidence" value="ECO:0007669"/>
    <property type="project" value="InterPro"/>
</dbReference>
<evidence type="ECO:0000313" key="3">
    <source>
        <dbReference type="EMBL" id="KAA8535813.1"/>
    </source>
</evidence>
<evidence type="ECO:0000256" key="1">
    <source>
        <dbReference type="ARBA" id="ARBA00022821"/>
    </source>
</evidence>
<dbReference type="PANTHER" id="PTHR33463:SF198">
    <property type="entry name" value="RPP4C3"/>
    <property type="match status" value="1"/>
</dbReference>
<dbReference type="SUPFAM" id="SSF52540">
    <property type="entry name" value="P-loop containing nucleoside triphosphate hydrolases"/>
    <property type="match status" value="1"/>
</dbReference>
<dbReference type="InterPro" id="IPR050905">
    <property type="entry name" value="Plant_NBS-LRR"/>
</dbReference>
<dbReference type="PRINTS" id="PR00364">
    <property type="entry name" value="DISEASERSIST"/>
</dbReference>
<dbReference type="FunFam" id="3.40.50.300:FF:001091">
    <property type="entry name" value="Probable disease resistance protein At1g61300"/>
    <property type="match status" value="1"/>
</dbReference>
<organism evidence="3 4">
    <name type="scientific">Nyssa sinensis</name>
    <dbReference type="NCBI Taxonomy" id="561372"/>
    <lineage>
        <taxon>Eukaryota</taxon>
        <taxon>Viridiplantae</taxon>
        <taxon>Streptophyta</taxon>
        <taxon>Embryophyta</taxon>
        <taxon>Tracheophyta</taxon>
        <taxon>Spermatophyta</taxon>
        <taxon>Magnoliopsida</taxon>
        <taxon>eudicotyledons</taxon>
        <taxon>Gunneridae</taxon>
        <taxon>Pentapetalae</taxon>
        <taxon>asterids</taxon>
        <taxon>Cornales</taxon>
        <taxon>Nyssaceae</taxon>
        <taxon>Nyssa</taxon>
    </lineage>
</organism>
<keyword evidence="4" id="KW-1185">Reference proteome</keyword>
<dbReference type="Pfam" id="PF00931">
    <property type="entry name" value="NB-ARC"/>
    <property type="match status" value="1"/>
</dbReference>
<dbReference type="PANTHER" id="PTHR33463">
    <property type="entry name" value="NB-ARC DOMAIN-CONTAINING PROTEIN-RELATED"/>
    <property type="match status" value="1"/>
</dbReference>